<keyword evidence="2" id="KW-1185">Reference proteome</keyword>
<dbReference type="AlphaFoldDB" id="A0A372JM66"/>
<reference evidence="1 2" key="1">
    <citation type="submission" date="2018-08" db="EMBL/GenBank/DDBJ databases">
        <title>Actinomadura jelena sp. nov., a novel Actinomycete isolated from soil in Chad.</title>
        <authorList>
            <person name="Shi L."/>
        </authorList>
    </citation>
    <scope>NUCLEOTIDE SEQUENCE [LARGE SCALE GENOMIC DNA]</scope>
    <source>
        <strain evidence="1 2">NEAU-G17</strain>
    </source>
</reference>
<sequence length="123" mass="13256">MRDKVQASLGAAERTLISDIARSYERLAAMFGLRLRPGLGMGYDDRPAQVSATMRGFVLTALSLPPLGERRVRPGVLGASETTEWSPPALAIAATVLSLLEPDPRVTWDDGRLAAVRAEIRAV</sequence>
<dbReference type="RefSeq" id="WP_117358034.1">
    <property type="nucleotide sequence ID" value="NZ_QURH01000252.1"/>
</dbReference>
<dbReference type="OrthoDB" id="9796019at2"/>
<accession>A0A372JM66</accession>
<name>A0A372JM66_9ACTN</name>
<dbReference type="EMBL" id="QURH01000252">
    <property type="protein sequence ID" value="RFU40884.1"/>
    <property type="molecule type" value="Genomic_DNA"/>
</dbReference>
<comment type="caution">
    <text evidence="1">The sequence shown here is derived from an EMBL/GenBank/DDBJ whole genome shotgun (WGS) entry which is preliminary data.</text>
</comment>
<dbReference type="Proteomes" id="UP000261811">
    <property type="component" value="Unassembled WGS sequence"/>
</dbReference>
<proteinExistence type="predicted"/>
<organism evidence="1 2">
    <name type="scientific">Actinomadura logoneensis</name>
    <dbReference type="NCBI Taxonomy" id="2293572"/>
    <lineage>
        <taxon>Bacteria</taxon>
        <taxon>Bacillati</taxon>
        <taxon>Actinomycetota</taxon>
        <taxon>Actinomycetes</taxon>
        <taxon>Streptosporangiales</taxon>
        <taxon>Thermomonosporaceae</taxon>
        <taxon>Actinomadura</taxon>
    </lineage>
</organism>
<protein>
    <submittedName>
        <fullName evidence="1">Uncharacterized protein</fullName>
    </submittedName>
</protein>
<evidence type="ECO:0000313" key="2">
    <source>
        <dbReference type="Proteomes" id="UP000261811"/>
    </source>
</evidence>
<gene>
    <name evidence="1" type="ORF">DZF91_14725</name>
</gene>
<evidence type="ECO:0000313" key="1">
    <source>
        <dbReference type="EMBL" id="RFU40884.1"/>
    </source>
</evidence>